<feature type="domain" description="WRKY" evidence="16">
    <location>
        <begin position="363"/>
        <end position="428"/>
    </location>
</feature>
<feature type="region of interest" description="Disordered" evidence="14">
    <location>
        <begin position="249"/>
        <end position="274"/>
    </location>
</feature>
<evidence type="ECO:0000256" key="7">
    <source>
        <dbReference type="ARBA" id="ARBA00022777"/>
    </source>
</evidence>
<dbReference type="CDD" id="cd07840">
    <property type="entry name" value="STKc_CDK9_like"/>
    <property type="match status" value="1"/>
</dbReference>
<dbReference type="FunFam" id="2.20.25.80:FF:000001">
    <property type="entry name" value="WRKY transcription factor 33"/>
    <property type="match status" value="1"/>
</dbReference>
<dbReference type="Pfam" id="PF03106">
    <property type="entry name" value="WRKY"/>
    <property type="match status" value="2"/>
</dbReference>
<dbReference type="Gene3D" id="3.30.200.20">
    <property type="entry name" value="Phosphorylase Kinase, domain 1"/>
    <property type="match status" value="1"/>
</dbReference>
<evidence type="ECO:0000256" key="5">
    <source>
        <dbReference type="ARBA" id="ARBA00022737"/>
    </source>
</evidence>
<name>A0AAD5NEA7_ACENE</name>
<dbReference type="PROSITE" id="PS50811">
    <property type="entry name" value="WRKY"/>
    <property type="match status" value="2"/>
</dbReference>
<dbReference type="InterPro" id="IPR011009">
    <property type="entry name" value="Kinase-like_dom_sf"/>
</dbReference>
<dbReference type="FunFam" id="2.20.25.80:FF:000006">
    <property type="entry name" value="WRKY transcription factor"/>
    <property type="match status" value="1"/>
</dbReference>
<dbReference type="PROSITE" id="PS50011">
    <property type="entry name" value="PROTEIN_KINASE_DOM"/>
    <property type="match status" value="1"/>
</dbReference>
<feature type="compositionally biased region" description="Basic and acidic residues" evidence="14">
    <location>
        <begin position="943"/>
        <end position="956"/>
    </location>
</feature>
<protein>
    <submittedName>
        <fullName evidence="17">Uncharacterized protein</fullName>
    </submittedName>
</protein>
<keyword evidence="7" id="KW-0418">Kinase</keyword>
<evidence type="ECO:0000256" key="13">
    <source>
        <dbReference type="PROSITE-ProRule" id="PRU10141"/>
    </source>
</evidence>
<dbReference type="GO" id="GO:0005634">
    <property type="term" value="C:nucleus"/>
    <property type="evidence" value="ECO:0007669"/>
    <property type="project" value="UniProtKB-SubCell"/>
</dbReference>
<dbReference type="GO" id="GO:0000307">
    <property type="term" value="C:cyclin-dependent protein kinase holoenzyme complex"/>
    <property type="evidence" value="ECO:0007669"/>
    <property type="project" value="TreeGrafter"/>
</dbReference>
<keyword evidence="9" id="KW-0805">Transcription regulation</keyword>
<dbReference type="FunFam" id="3.30.200.20:FF:000021">
    <property type="entry name" value="probable serine/threonine-protein kinase At1g54610"/>
    <property type="match status" value="1"/>
</dbReference>
<feature type="domain" description="WRKY" evidence="16">
    <location>
        <begin position="199"/>
        <end position="257"/>
    </location>
</feature>
<dbReference type="PANTHER" id="PTHR24056">
    <property type="entry name" value="CELL DIVISION PROTEIN KINASE"/>
    <property type="match status" value="1"/>
</dbReference>
<dbReference type="InterPro" id="IPR017441">
    <property type="entry name" value="Protein_kinase_ATP_BS"/>
</dbReference>
<feature type="region of interest" description="Disordered" evidence="14">
    <location>
        <begin position="933"/>
        <end position="1038"/>
    </location>
</feature>
<accession>A0AAD5NEA7</accession>
<dbReference type="SMART" id="SM00220">
    <property type="entry name" value="S_TKc"/>
    <property type="match status" value="1"/>
</dbReference>
<dbReference type="PROSITE" id="PS00107">
    <property type="entry name" value="PROTEIN_KINASE_ATP"/>
    <property type="match status" value="1"/>
</dbReference>
<reference evidence="17" key="1">
    <citation type="journal article" date="2022" name="Plant J.">
        <title>Strategies of tolerance reflected in two North American maple genomes.</title>
        <authorList>
            <person name="McEvoy S.L."/>
            <person name="Sezen U.U."/>
            <person name="Trouern-Trend A."/>
            <person name="McMahon S.M."/>
            <person name="Schaberg P.G."/>
            <person name="Yang J."/>
            <person name="Wegrzyn J.L."/>
            <person name="Swenson N.G."/>
        </authorList>
    </citation>
    <scope>NUCLEOTIDE SEQUENCE</scope>
    <source>
        <strain evidence="17">91603</strain>
    </source>
</reference>
<dbReference type="PANTHER" id="PTHR24056:SF188">
    <property type="entry name" value="CYCLIN-DEPENDENT KINASE C-2 C"/>
    <property type="match status" value="1"/>
</dbReference>
<dbReference type="Pfam" id="PF00069">
    <property type="entry name" value="Pkinase"/>
    <property type="match status" value="1"/>
</dbReference>
<feature type="compositionally biased region" description="Basic and acidic residues" evidence="14">
    <location>
        <begin position="1142"/>
        <end position="1160"/>
    </location>
</feature>
<keyword evidence="10" id="KW-0238">DNA-binding</keyword>
<dbReference type="InterPro" id="IPR036576">
    <property type="entry name" value="WRKY_dom_sf"/>
</dbReference>
<evidence type="ECO:0000256" key="9">
    <source>
        <dbReference type="ARBA" id="ARBA00023015"/>
    </source>
</evidence>
<dbReference type="InterPro" id="IPR000719">
    <property type="entry name" value="Prot_kinase_dom"/>
</dbReference>
<evidence type="ECO:0000256" key="14">
    <source>
        <dbReference type="SAM" id="MobiDB-lite"/>
    </source>
</evidence>
<feature type="compositionally biased region" description="Polar residues" evidence="14">
    <location>
        <begin position="986"/>
        <end position="1000"/>
    </location>
</feature>
<keyword evidence="5" id="KW-0677">Repeat</keyword>
<comment type="caution">
    <text evidence="17">The sequence shown here is derived from an EMBL/GenBank/DDBJ whole genome shotgun (WGS) entry which is preliminary data.</text>
</comment>
<evidence type="ECO:0000256" key="10">
    <source>
        <dbReference type="ARBA" id="ARBA00023125"/>
    </source>
</evidence>
<evidence type="ECO:0000256" key="2">
    <source>
        <dbReference type="ARBA" id="ARBA00006485"/>
    </source>
</evidence>
<evidence type="ECO:0000256" key="4">
    <source>
        <dbReference type="ARBA" id="ARBA00022679"/>
    </source>
</evidence>
<feature type="region of interest" description="Disordered" evidence="14">
    <location>
        <begin position="165"/>
        <end position="197"/>
    </location>
</feature>
<comment type="subcellular location">
    <subcellularLocation>
        <location evidence="1">Nucleus</location>
    </subcellularLocation>
</comment>
<evidence type="ECO:0000256" key="8">
    <source>
        <dbReference type="ARBA" id="ARBA00022840"/>
    </source>
</evidence>
<evidence type="ECO:0000256" key="3">
    <source>
        <dbReference type="ARBA" id="ARBA00022527"/>
    </source>
</evidence>
<comment type="similarity">
    <text evidence="2">Belongs to the protein kinase superfamily. CMGC Ser/Thr protein kinase family. CDC2/CDKX subfamily.</text>
</comment>
<dbReference type="Gene3D" id="2.20.25.80">
    <property type="entry name" value="WRKY domain"/>
    <property type="match status" value="2"/>
</dbReference>
<evidence type="ECO:0000256" key="11">
    <source>
        <dbReference type="ARBA" id="ARBA00023163"/>
    </source>
</evidence>
<dbReference type="InterPro" id="IPR003657">
    <property type="entry name" value="WRKY_dom"/>
</dbReference>
<evidence type="ECO:0000313" key="18">
    <source>
        <dbReference type="Proteomes" id="UP001064489"/>
    </source>
</evidence>
<keyword evidence="3" id="KW-0723">Serine/threonine-protein kinase</keyword>
<feature type="compositionally biased region" description="Low complexity" evidence="14">
    <location>
        <begin position="1020"/>
        <end position="1037"/>
    </location>
</feature>
<dbReference type="GO" id="GO:0003700">
    <property type="term" value="F:DNA-binding transcription factor activity"/>
    <property type="evidence" value="ECO:0007669"/>
    <property type="project" value="InterPro"/>
</dbReference>
<dbReference type="SUPFAM" id="SSF56112">
    <property type="entry name" value="Protein kinase-like (PK-like)"/>
    <property type="match status" value="1"/>
</dbReference>
<feature type="compositionally biased region" description="Basic and acidic residues" evidence="14">
    <location>
        <begin position="1093"/>
        <end position="1109"/>
    </location>
</feature>
<gene>
    <name evidence="17" type="ORF">LWI28_004457</name>
</gene>
<evidence type="ECO:0000313" key="17">
    <source>
        <dbReference type="EMBL" id="KAI9153016.1"/>
    </source>
</evidence>
<dbReference type="Proteomes" id="UP001064489">
    <property type="component" value="Chromosome 11"/>
</dbReference>
<feature type="domain" description="Protein kinase" evidence="15">
    <location>
        <begin position="642"/>
        <end position="926"/>
    </location>
</feature>
<dbReference type="PROSITE" id="PS00108">
    <property type="entry name" value="PROTEIN_KINASE_ST"/>
    <property type="match status" value="1"/>
</dbReference>
<keyword evidence="8 13" id="KW-0067">ATP-binding</keyword>
<dbReference type="GO" id="GO:0008353">
    <property type="term" value="F:RNA polymerase II CTD heptapeptide repeat kinase activity"/>
    <property type="evidence" value="ECO:0007669"/>
    <property type="project" value="TreeGrafter"/>
</dbReference>
<keyword evidence="12" id="KW-0539">Nucleus</keyword>
<keyword evidence="11" id="KW-0804">Transcription</keyword>
<dbReference type="InterPro" id="IPR008271">
    <property type="entry name" value="Ser/Thr_kinase_AS"/>
</dbReference>
<feature type="compositionally biased region" description="Basic and acidic residues" evidence="14">
    <location>
        <begin position="249"/>
        <end position="267"/>
    </location>
</feature>
<evidence type="ECO:0000256" key="1">
    <source>
        <dbReference type="ARBA" id="ARBA00004123"/>
    </source>
</evidence>
<dbReference type="GO" id="GO:0043565">
    <property type="term" value="F:sequence-specific DNA binding"/>
    <property type="evidence" value="ECO:0007669"/>
    <property type="project" value="InterPro"/>
</dbReference>
<feature type="region of interest" description="Disordered" evidence="14">
    <location>
        <begin position="427"/>
        <end position="449"/>
    </location>
</feature>
<dbReference type="AlphaFoldDB" id="A0AAD5NEA7"/>
<keyword evidence="18" id="KW-1185">Reference proteome</keyword>
<dbReference type="GO" id="GO:0032968">
    <property type="term" value="P:positive regulation of transcription elongation by RNA polymerase II"/>
    <property type="evidence" value="ECO:0007669"/>
    <property type="project" value="TreeGrafter"/>
</dbReference>
<evidence type="ECO:0000256" key="6">
    <source>
        <dbReference type="ARBA" id="ARBA00022741"/>
    </source>
</evidence>
<keyword evidence="6 13" id="KW-0547">Nucleotide-binding</keyword>
<feature type="compositionally biased region" description="Basic and acidic residues" evidence="14">
    <location>
        <begin position="323"/>
        <end position="341"/>
    </location>
</feature>
<dbReference type="SUPFAM" id="SSF118290">
    <property type="entry name" value="WRKY DNA-binding domain"/>
    <property type="match status" value="2"/>
</dbReference>
<dbReference type="InterPro" id="IPR050108">
    <property type="entry name" value="CDK"/>
</dbReference>
<feature type="compositionally biased region" description="Basic and acidic residues" evidence="14">
    <location>
        <begin position="573"/>
        <end position="586"/>
    </location>
</feature>
<reference evidence="17" key="2">
    <citation type="submission" date="2023-02" db="EMBL/GenBank/DDBJ databases">
        <authorList>
            <person name="Swenson N.G."/>
            <person name="Wegrzyn J.L."/>
            <person name="Mcevoy S.L."/>
        </authorList>
    </citation>
    <scope>NUCLEOTIDE SEQUENCE</scope>
    <source>
        <strain evidence="17">91603</strain>
        <tissue evidence="17">Leaf</tissue>
    </source>
</reference>
<organism evidence="17 18">
    <name type="scientific">Acer negundo</name>
    <name type="common">Box elder</name>
    <dbReference type="NCBI Taxonomy" id="4023"/>
    <lineage>
        <taxon>Eukaryota</taxon>
        <taxon>Viridiplantae</taxon>
        <taxon>Streptophyta</taxon>
        <taxon>Embryophyta</taxon>
        <taxon>Tracheophyta</taxon>
        <taxon>Spermatophyta</taxon>
        <taxon>Magnoliopsida</taxon>
        <taxon>eudicotyledons</taxon>
        <taxon>Gunneridae</taxon>
        <taxon>Pentapetalae</taxon>
        <taxon>rosids</taxon>
        <taxon>malvids</taxon>
        <taxon>Sapindales</taxon>
        <taxon>Sapindaceae</taxon>
        <taxon>Hippocastanoideae</taxon>
        <taxon>Acereae</taxon>
        <taxon>Acer</taxon>
    </lineage>
</organism>
<proteinExistence type="inferred from homology"/>
<evidence type="ECO:0000259" key="15">
    <source>
        <dbReference type="PROSITE" id="PS50011"/>
    </source>
</evidence>
<dbReference type="Gene3D" id="1.10.510.10">
    <property type="entry name" value="Transferase(Phosphotransferase) domain 1"/>
    <property type="match status" value="1"/>
</dbReference>
<dbReference type="SMART" id="SM00774">
    <property type="entry name" value="WRKY"/>
    <property type="match status" value="2"/>
</dbReference>
<sequence>MATGSGKEEEGCSKKKNKRPTITPPARQLFGSGGLSPGPMTLVSRFFSDESNYQSFSQLLAGAMASPPPPLFLEDEDVVDKQTRPGPPKFTVPPGLSPSGFLNSPAFFSPPSPFGISHQQALAQVTAQAVLAQSQMHMQPEYQASAESLAYHQSFTQDEALRQHLAPSNSDPQSAVMELSEASLSDGKHLQVQPSLPADDGYNWRKYGQKPIKGSEYPRSYYKCTHLNCLVKKKVERSSEGQIAQIIYKNEHNHEKPHTSRRAKDATDVNGNMNSQAKPELVFQGPAGNFANQASENVLHEYNQAAPIHLPDSSDSEEQGNADNRKEGDDDEPNPKRRNVEESEASMSHKTVTEPKIIVQTRSEVDLLDDGYRWRKYGQKVVKGNPHPRSYYKCTHAGCNVRKHVERAPTDPKAVITTYEGKHNHEVPAARNSSHNAANNSTPQPKPNMLVTNKHPLLKDMDFGNNDRRPVLLQLKEEQLLSFLLPNAPAYVAPIPPKLQNLDSVFVVVVVVVVPLHSVFLQETIPPHPFGEMGCACSKKPKSVAAASPENENEGDLQYVYSSKSPSGAVEIEGEKSEDRRRDLSKSKKGGSLRKNTTFTIKLGLSHRHVDAEHIATGWPAWLTAAAADAVHGMVPLRAESFEKLDKIGQGTYSSVFRAREVATGRMVALKKVRFDNFQPESIRFMAREIMILRRLDHPNIMKLEGVITSRLSSTIYLVFEYMEHDLAGLSSSTEIFFNEAQVKCYMKQLLLAVEHCHLRGIMHRDIKSSNILVNNQGVLKLGDFGLANILTSKNRQKLTSRVVTLWYRPPELLMGSTSYNVSVDLWSVGCVFSELLFGKPILKGRTEVEQLHKIFKLCGSPSEEFWKKSKLPQGDMFKPQNNYEGFLQERCKDLPTTTVNLIQSFLSIDPYKRGTASSALMSEYFHTQPYACDPSNLPKYPPKREIDAKQQDDARRRKARARIRESGIPKKLRRSRPTLEPYNEMQDNGNLADRNNGTQMFRGRGGGMSRDPMKPSFDSISETSQLTSTSQATSASRGYSVLTVPGQVSASSGFAWAKTQNDDAATTLSSRSQVSGMDSSNLGFATDTFNLPKDDRGIRSNSKEKEMYETSTYPMPKQLERAETYDTSNLYYSQDLSTATSDKERDDHSNNQYNKDRSQVKHSGPLLSETQKIEELLQRNENNIRRAVRRSRFYRER</sequence>
<feature type="region of interest" description="Disordered" evidence="14">
    <location>
        <begin position="1"/>
        <end position="36"/>
    </location>
</feature>
<feature type="compositionally biased region" description="Basic and acidic residues" evidence="14">
    <location>
        <begin position="1"/>
        <end position="13"/>
    </location>
</feature>
<feature type="region of interest" description="Disordered" evidence="14">
    <location>
        <begin position="308"/>
        <end position="356"/>
    </location>
</feature>
<feature type="binding site" evidence="13">
    <location>
        <position position="671"/>
    </location>
    <ligand>
        <name>ATP</name>
        <dbReference type="ChEBI" id="CHEBI:30616"/>
    </ligand>
</feature>
<feature type="region of interest" description="Disordered" evidence="14">
    <location>
        <begin position="565"/>
        <end position="591"/>
    </location>
</feature>
<dbReference type="GO" id="GO:0005524">
    <property type="term" value="F:ATP binding"/>
    <property type="evidence" value="ECO:0007669"/>
    <property type="project" value="UniProtKB-UniRule"/>
</dbReference>
<dbReference type="FunFam" id="1.10.510.10:FF:000043">
    <property type="entry name" value="probable serine/threonine-protein kinase At1g54610"/>
    <property type="match status" value="1"/>
</dbReference>
<feature type="region of interest" description="Disordered" evidence="14">
    <location>
        <begin position="1138"/>
        <end position="1168"/>
    </location>
</feature>
<feature type="region of interest" description="Disordered" evidence="14">
    <location>
        <begin position="1087"/>
        <end position="1111"/>
    </location>
</feature>
<evidence type="ECO:0000259" key="16">
    <source>
        <dbReference type="PROSITE" id="PS50811"/>
    </source>
</evidence>
<evidence type="ECO:0000256" key="12">
    <source>
        <dbReference type="ARBA" id="ARBA00023242"/>
    </source>
</evidence>
<keyword evidence="4" id="KW-0808">Transferase</keyword>
<dbReference type="EMBL" id="JAJSOW010000108">
    <property type="protein sequence ID" value="KAI9153016.1"/>
    <property type="molecule type" value="Genomic_DNA"/>
</dbReference>
<feature type="compositionally biased region" description="Low complexity" evidence="14">
    <location>
        <begin position="429"/>
        <end position="441"/>
    </location>
</feature>